<reference evidence="7" key="1">
    <citation type="submission" date="2022-06" db="EMBL/GenBank/DDBJ databases">
        <title>New Polynucleobacter species.</title>
        <authorList>
            <person name="Hahn M.W."/>
        </authorList>
    </citation>
    <scope>NUCLEOTIDE SEQUENCE</scope>
    <source>
        <strain evidence="7">UK-FUSCHL-C3</strain>
    </source>
</reference>
<proteinExistence type="predicted"/>
<keyword evidence="4" id="KW-1015">Disulfide bond</keyword>
<dbReference type="GO" id="GO:0008379">
    <property type="term" value="F:thioredoxin peroxidase activity"/>
    <property type="evidence" value="ECO:0007669"/>
    <property type="project" value="TreeGrafter"/>
</dbReference>
<evidence type="ECO:0000256" key="3">
    <source>
        <dbReference type="ARBA" id="ARBA00023002"/>
    </source>
</evidence>
<dbReference type="EMBL" id="CP099959">
    <property type="protein sequence ID" value="XCC56975.1"/>
    <property type="molecule type" value="Genomic_DNA"/>
</dbReference>
<keyword evidence="2" id="KW-0049">Antioxidant</keyword>
<evidence type="ECO:0000256" key="5">
    <source>
        <dbReference type="ARBA" id="ARBA00023284"/>
    </source>
</evidence>
<dbReference type="SUPFAM" id="SSF52833">
    <property type="entry name" value="Thioredoxin-like"/>
    <property type="match status" value="1"/>
</dbReference>
<feature type="domain" description="Thioredoxin" evidence="6">
    <location>
        <begin position="25"/>
        <end position="188"/>
    </location>
</feature>
<keyword evidence="3" id="KW-0560">Oxidoreductase</keyword>
<dbReference type="GO" id="GO:0034599">
    <property type="term" value="P:cellular response to oxidative stress"/>
    <property type="evidence" value="ECO:0007669"/>
    <property type="project" value="TreeGrafter"/>
</dbReference>
<dbReference type="GO" id="GO:0005737">
    <property type="term" value="C:cytoplasm"/>
    <property type="evidence" value="ECO:0007669"/>
    <property type="project" value="TreeGrafter"/>
</dbReference>
<dbReference type="Gene3D" id="3.40.30.10">
    <property type="entry name" value="Glutaredoxin"/>
    <property type="match status" value="1"/>
</dbReference>
<dbReference type="CDD" id="cd03017">
    <property type="entry name" value="PRX_BCP"/>
    <property type="match status" value="1"/>
</dbReference>
<evidence type="ECO:0000256" key="2">
    <source>
        <dbReference type="ARBA" id="ARBA00022862"/>
    </source>
</evidence>
<sequence>MTIPSNYQELPADLPIPVDDGATRHLIGMRLPDLALQATNGKTINLGEIKKKLVIYCYPMTGQPNVPLPEGWDQIPGARGCTPQSCSFRDHYQELGDLGAEVIGLSVQTTQYQKEMADRLHLPFPVVSDVQYAFQKALNLPTFEAAGMTLLKRVTLIANQGVIEAVHYPIFPSDSDAPWVVQYLKTHA</sequence>
<dbReference type="InterPro" id="IPR036249">
    <property type="entry name" value="Thioredoxin-like_sf"/>
</dbReference>
<dbReference type="PANTHER" id="PTHR42801">
    <property type="entry name" value="THIOREDOXIN-DEPENDENT PEROXIDE REDUCTASE"/>
    <property type="match status" value="1"/>
</dbReference>
<evidence type="ECO:0000256" key="4">
    <source>
        <dbReference type="ARBA" id="ARBA00023157"/>
    </source>
</evidence>
<dbReference type="GO" id="GO:0045454">
    <property type="term" value="P:cell redox homeostasis"/>
    <property type="evidence" value="ECO:0007669"/>
    <property type="project" value="TreeGrafter"/>
</dbReference>
<dbReference type="PANTHER" id="PTHR42801:SF21">
    <property type="entry name" value="BCPB PROTEIN"/>
    <property type="match status" value="1"/>
</dbReference>
<dbReference type="RefSeq" id="WP_353437977.1">
    <property type="nucleotide sequence ID" value="NZ_CP099959.1"/>
</dbReference>
<evidence type="ECO:0000313" key="7">
    <source>
        <dbReference type="EMBL" id="XCC56975.1"/>
    </source>
</evidence>
<organism evidence="7">
    <name type="scientific">Polynucleobacter sp. UK-FUSCHL-C3</name>
    <dbReference type="NCBI Taxonomy" id="2955208"/>
    <lineage>
        <taxon>Bacteria</taxon>
        <taxon>Pseudomonadati</taxon>
        <taxon>Pseudomonadota</taxon>
        <taxon>Betaproteobacteria</taxon>
        <taxon>Burkholderiales</taxon>
        <taxon>Burkholderiaceae</taxon>
        <taxon>Polynucleobacter</taxon>
    </lineage>
</organism>
<name>A0AAU8A099_9BURK</name>
<dbReference type="AlphaFoldDB" id="A0AAU8A099"/>
<gene>
    <name evidence="7" type="ORF">NKE59_05595</name>
</gene>
<dbReference type="InterPro" id="IPR013766">
    <property type="entry name" value="Thioredoxin_domain"/>
</dbReference>
<dbReference type="InterPro" id="IPR050924">
    <property type="entry name" value="Peroxiredoxin_BCP/PrxQ"/>
</dbReference>
<protein>
    <submittedName>
        <fullName evidence="7">Peroxiredoxin</fullName>
    </submittedName>
</protein>
<dbReference type="Pfam" id="PF08534">
    <property type="entry name" value="Redoxin"/>
    <property type="match status" value="1"/>
</dbReference>
<keyword evidence="5" id="KW-0676">Redox-active center</keyword>
<keyword evidence="1" id="KW-0575">Peroxidase</keyword>
<evidence type="ECO:0000259" key="6">
    <source>
        <dbReference type="PROSITE" id="PS51352"/>
    </source>
</evidence>
<evidence type="ECO:0000256" key="1">
    <source>
        <dbReference type="ARBA" id="ARBA00022559"/>
    </source>
</evidence>
<dbReference type="PROSITE" id="PS51352">
    <property type="entry name" value="THIOREDOXIN_2"/>
    <property type="match status" value="1"/>
</dbReference>
<accession>A0AAU8A099</accession>
<dbReference type="InterPro" id="IPR013740">
    <property type="entry name" value="Redoxin"/>
</dbReference>